<feature type="compositionally biased region" description="Basic and acidic residues" evidence="4">
    <location>
        <begin position="222"/>
        <end position="231"/>
    </location>
</feature>
<name>A0AAE9WE89_9SCHI</name>
<gene>
    <name evidence="5" type="primary">ckb1</name>
    <name evidence="5" type="ORF">SOMG_03727</name>
</gene>
<dbReference type="SUPFAM" id="SSF57798">
    <property type="entry name" value="Casein kinase II beta subunit"/>
    <property type="match status" value="1"/>
</dbReference>
<dbReference type="PROSITE" id="PS01101">
    <property type="entry name" value="CK2_BETA"/>
    <property type="match status" value="1"/>
</dbReference>
<dbReference type="PANTHER" id="PTHR11740:SF39">
    <property type="entry name" value="CASEIN KINASE II SUBUNIT BETA"/>
    <property type="match status" value="1"/>
</dbReference>
<organism evidence="5 6">
    <name type="scientific">Schizosaccharomyces osmophilus</name>
    <dbReference type="NCBI Taxonomy" id="2545709"/>
    <lineage>
        <taxon>Eukaryota</taxon>
        <taxon>Fungi</taxon>
        <taxon>Dikarya</taxon>
        <taxon>Ascomycota</taxon>
        <taxon>Taphrinomycotina</taxon>
        <taxon>Schizosaccharomycetes</taxon>
        <taxon>Schizosaccharomycetales</taxon>
        <taxon>Schizosaccharomycetaceae</taxon>
        <taxon>Schizosaccharomyces</taxon>
    </lineage>
</organism>
<comment type="similarity">
    <text evidence="1 3">Belongs to the casein kinase 2 subunit beta family.</text>
</comment>
<evidence type="ECO:0000313" key="5">
    <source>
        <dbReference type="EMBL" id="WBW74245.1"/>
    </source>
</evidence>
<evidence type="ECO:0000256" key="4">
    <source>
        <dbReference type="SAM" id="MobiDB-lite"/>
    </source>
</evidence>
<dbReference type="RefSeq" id="XP_056038488.1">
    <property type="nucleotide sequence ID" value="XM_056182516.1"/>
</dbReference>
<dbReference type="FunFam" id="1.10.1820.10:FF:000010">
    <property type="entry name" value="Casein kinase II subunit beta"/>
    <property type="match status" value="1"/>
</dbReference>
<comment type="function">
    <text evidence="2 3">Regulatory subunit of casein kinase II/CK2. As part of the kinase complex regulates the basal catalytic activity of the alpha subunit a constitutively active serine/threonine-protein kinase that phosphorylates a large number of substrates containing acidic residues C-terminal to the phosphorylated serine or threonine.</text>
</comment>
<dbReference type="SMART" id="SM01085">
    <property type="entry name" value="CK_II_beta"/>
    <property type="match status" value="1"/>
</dbReference>
<dbReference type="KEGG" id="som:SOMG_03727"/>
<evidence type="ECO:0000256" key="1">
    <source>
        <dbReference type="ARBA" id="ARBA00006941"/>
    </source>
</evidence>
<dbReference type="GO" id="GO:0034456">
    <property type="term" value="C:UTP-C complex"/>
    <property type="evidence" value="ECO:0007669"/>
    <property type="project" value="TreeGrafter"/>
</dbReference>
<dbReference type="Pfam" id="PF01214">
    <property type="entry name" value="CK_II_beta"/>
    <property type="match status" value="1"/>
</dbReference>
<dbReference type="GO" id="GO:0005737">
    <property type="term" value="C:cytoplasm"/>
    <property type="evidence" value="ECO:0007669"/>
    <property type="project" value="TreeGrafter"/>
</dbReference>
<dbReference type="FunFam" id="2.20.25.20:FF:000002">
    <property type="entry name" value="Casein kinase II subunit beta"/>
    <property type="match status" value="1"/>
</dbReference>
<sequence length="231" mass="26771">MQLYSSESESDESQYWVDWFLGLKGNEFFCEVDEDYIQDRFNLTGLSQEVPQYSHAIDLILDVLDPDLSEEIQDEVEASARHLYGLIHARYILTAQGLYKMLEKYKKCDFGHCPRVLCNGQPMLPVGLSDIPHTKSVKLYCARCEDVYTPKSQRHASIDGAYFGTSFPHMLFQVYPELAVPKSHERYIPRIFGFKVHSYSGIYRKQDNYKEKQKKRLQGDSADSKEENVVT</sequence>
<dbReference type="InterPro" id="IPR035991">
    <property type="entry name" value="Casein_kinase_II_beta-like"/>
</dbReference>
<evidence type="ECO:0000256" key="3">
    <source>
        <dbReference type="RuleBase" id="RU361268"/>
    </source>
</evidence>
<accession>A0AAE9WE89</accession>
<dbReference type="GeneID" id="80877205"/>
<dbReference type="Gene3D" id="2.20.25.20">
    <property type="match status" value="1"/>
</dbReference>
<dbReference type="Proteomes" id="UP001212411">
    <property type="component" value="Chromosome 2"/>
</dbReference>
<dbReference type="GO" id="GO:0005956">
    <property type="term" value="C:protein kinase CK2 complex"/>
    <property type="evidence" value="ECO:0007669"/>
    <property type="project" value="UniProtKB-UniRule"/>
</dbReference>
<dbReference type="InterPro" id="IPR000704">
    <property type="entry name" value="Casein_kinase_II_reg-sub"/>
</dbReference>
<dbReference type="AlphaFoldDB" id="A0AAE9WE89"/>
<comment type="subunit">
    <text evidence="3">Tetramer of two alpha and two beta subunits.</text>
</comment>
<dbReference type="InterPro" id="IPR016149">
    <property type="entry name" value="Casein_kin_II_reg-sub_N"/>
</dbReference>
<dbReference type="EMBL" id="CP115612">
    <property type="protein sequence ID" value="WBW74245.1"/>
    <property type="molecule type" value="Genomic_DNA"/>
</dbReference>
<evidence type="ECO:0000313" key="6">
    <source>
        <dbReference type="Proteomes" id="UP001212411"/>
    </source>
</evidence>
<protein>
    <recommendedName>
        <fullName evidence="3">Casein kinase II subunit beta</fullName>
        <shortName evidence="3">CK II beta</shortName>
    </recommendedName>
</protein>
<evidence type="ECO:0000256" key="2">
    <source>
        <dbReference type="ARBA" id="ARBA00045899"/>
    </source>
</evidence>
<dbReference type="GO" id="GO:0019887">
    <property type="term" value="F:protein kinase regulator activity"/>
    <property type="evidence" value="ECO:0007669"/>
    <property type="project" value="InterPro"/>
</dbReference>
<dbReference type="Gene3D" id="1.10.1820.10">
    <property type="entry name" value="protein kinase ck2 holoenzyme, chain C, domain 1"/>
    <property type="match status" value="1"/>
</dbReference>
<dbReference type="PANTHER" id="PTHR11740">
    <property type="entry name" value="CASEIN KINASE II SUBUNIT BETA"/>
    <property type="match status" value="1"/>
</dbReference>
<feature type="region of interest" description="Disordered" evidence="4">
    <location>
        <begin position="210"/>
        <end position="231"/>
    </location>
</feature>
<proteinExistence type="inferred from homology"/>
<keyword evidence="6" id="KW-1185">Reference proteome</keyword>
<dbReference type="GO" id="GO:0006359">
    <property type="term" value="P:regulation of transcription by RNA polymerase III"/>
    <property type="evidence" value="ECO:0007669"/>
    <property type="project" value="TreeGrafter"/>
</dbReference>
<reference evidence="5 6" key="1">
    <citation type="journal article" date="2023" name="G3 (Bethesda)">
        <title>A high-quality reference genome for the fission yeast Schizosaccharomyces osmophilus.</title>
        <authorList>
            <person name="Jia G.S."/>
            <person name="Zhang W.C."/>
            <person name="Liang Y."/>
            <person name="Liu X.H."/>
            <person name="Rhind N."/>
            <person name="Pidoux A."/>
            <person name="Brysch-Herzberg M."/>
            <person name="Du L.L."/>
        </authorList>
    </citation>
    <scope>NUCLEOTIDE SEQUENCE [LARGE SCALE GENOMIC DNA]</scope>
    <source>
        <strain evidence="5 6">CBS 15793</strain>
    </source>
</reference>
<dbReference type="PRINTS" id="PR00472">
    <property type="entry name" value="CASNKINASEII"/>
</dbReference>